<protein>
    <submittedName>
        <fullName evidence="1">Uncharacterized protein</fullName>
    </submittedName>
</protein>
<dbReference type="EMBL" id="CACVBS010000090">
    <property type="protein sequence ID" value="CAA7270404.1"/>
    <property type="molecule type" value="Genomic_DNA"/>
</dbReference>
<dbReference type="Proteomes" id="UP000467700">
    <property type="component" value="Unassembled WGS sequence"/>
</dbReference>
<sequence length="132" mass="15020">MSRPSATHSNARRGWWRAYFIDCPLSQADPIFHLFGKSGAKSTKSGKTKCYCKACYEVEIEQCCQAEAEQLRLGFVAAARMKDELGKQIYRFRRHATINYDEELALYEFLELDADGEEDPELDGVAEEVLAN</sequence>
<gene>
    <name evidence="1" type="ORF">AAE3_LOCUS12779</name>
</gene>
<name>A0A8S0W0K5_CYCAE</name>
<evidence type="ECO:0000313" key="1">
    <source>
        <dbReference type="EMBL" id="CAA7270404.1"/>
    </source>
</evidence>
<evidence type="ECO:0000313" key="2">
    <source>
        <dbReference type="Proteomes" id="UP000467700"/>
    </source>
</evidence>
<comment type="caution">
    <text evidence="1">The sequence shown here is derived from an EMBL/GenBank/DDBJ whole genome shotgun (WGS) entry which is preliminary data.</text>
</comment>
<proteinExistence type="predicted"/>
<organism evidence="1 2">
    <name type="scientific">Cyclocybe aegerita</name>
    <name type="common">Black poplar mushroom</name>
    <name type="synonym">Agrocybe aegerita</name>
    <dbReference type="NCBI Taxonomy" id="1973307"/>
    <lineage>
        <taxon>Eukaryota</taxon>
        <taxon>Fungi</taxon>
        <taxon>Dikarya</taxon>
        <taxon>Basidiomycota</taxon>
        <taxon>Agaricomycotina</taxon>
        <taxon>Agaricomycetes</taxon>
        <taxon>Agaricomycetidae</taxon>
        <taxon>Agaricales</taxon>
        <taxon>Agaricineae</taxon>
        <taxon>Bolbitiaceae</taxon>
        <taxon>Cyclocybe</taxon>
    </lineage>
</organism>
<accession>A0A8S0W0K5</accession>
<keyword evidence="2" id="KW-1185">Reference proteome</keyword>
<dbReference type="AlphaFoldDB" id="A0A8S0W0K5"/>
<dbReference type="OrthoDB" id="2625942at2759"/>
<reference evidence="1 2" key="1">
    <citation type="submission" date="2020-01" db="EMBL/GenBank/DDBJ databases">
        <authorList>
            <person name="Gupta K D."/>
        </authorList>
    </citation>
    <scope>NUCLEOTIDE SEQUENCE [LARGE SCALE GENOMIC DNA]</scope>
</reference>